<dbReference type="SUPFAM" id="SSF53335">
    <property type="entry name" value="S-adenosyl-L-methionine-dependent methyltransferases"/>
    <property type="match status" value="1"/>
</dbReference>
<evidence type="ECO:0000259" key="1">
    <source>
        <dbReference type="Pfam" id="PF13847"/>
    </source>
</evidence>
<reference evidence="3 4" key="1">
    <citation type="journal article" date="2017" name="PLoS Biol.">
        <title>The sea cucumber genome provides insights into morphological evolution and visceral regeneration.</title>
        <authorList>
            <person name="Zhang X."/>
            <person name="Sun L."/>
            <person name="Yuan J."/>
            <person name="Sun Y."/>
            <person name="Gao Y."/>
            <person name="Zhang L."/>
            <person name="Li S."/>
            <person name="Dai H."/>
            <person name="Hamel J.F."/>
            <person name="Liu C."/>
            <person name="Yu Y."/>
            <person name="Liu S."/>
            <person name="Lin W."/>
            <person name="Guo K."/>
            <person name="Jin S."/>
            <person name="Xu P."/>
            <person name="Storey K.B."/>
            <person name="Huan P."/>
            <person name="Zhang T."/>
            <person name="Zhou Y."/>
            <person name="Zhang J."/>
            <person name="Lin C."/>
            <person name="Li X."/>
            <person name="Xing L."/>
            <person name="Huo D."/>
            <person name="Sun M."/>
            <person name="Wang L."/>
            <person name="Mercier A."/>
            <person name="Li F."/>
            <person name="Yang H."/>
            <person name="Xiang J."/>
        </authorList>
    </citation>
    <scope>NUCLEOTIDE SEQUENCE [LARGE SCALE GENOMIC DNA]</scope>
    <source>
        <strain evidence="3">Shaxun</strain>
        <tissue evidence="3">Muscle</tissue>
    </source>
</reference>
<sequence length="412" mass="44555">MDTNKPPLVPPKMATGGITPGPPPGVAPLGMAAPSVNGPMLGPPGGGPMIMPGMEASGNETLPMFGQRIAQTINGGFLTLSIAAGHQTGLFTTLGRYEGVAKTSQEIATDAGLKERYVREWLGAMVTGNIVDQCQDGKFVLPPHRAAFLGENGFGTELLILASALPMQSQVFNKVMACFDKDGPNGVSYKHYTEFHHFMSLMSNVWWGRHLIASFVPSVPGLREQLEAGISVLDVGCGEGGASILLAEHFPNSKFVGIDLVEDPIKYANSALREKNLDNIRFEVMDAHDIPEAWDSSFQFVMASDSLHDMAHPVDVIKIIKRILTPEGKFSVLEVNAHSQISQNKMMPYASTFYTNSLFHCMTVSLHAEGGEGKGNMWGREDTETALKEGGLTLLSVHAPDGWFNVHYLCKK</sequence>
<dbReference type="InterPro" id="IPR025714">
    <property type="entry name" value="Methyltranfer_dom"/>
</dbReference>
<dbReference type="PANTHER" id="PTHR45128:SF1">
    <property type="entry name" value="S-ADENOSYLMETHIONINE-DEPENDENT METHYLTRANSFERASE RV2258C"/>
    <property type="match status" value="1"/>
</dbReference>
<dbReference type="Gene3D" id="3.40.50.150">
    <property type="entry name" value="Vaccinia Virus protein VP39"/>
    <property type="match status" value="1"/>
</dbReference>
<dbReference type="InterPro" id="IPR029063">
    <property type="entry name" value="SAM-dependent_MTases_sf"/>
</dbReference>
<dbReference type="Pfam" id="PF13847">
    <property type="entry name" value="Methyltransf_31"/>
    <property type="match status" value="1"/>
</dbReference>
<dbReference type="Pfam" id="PF21320">
    <property type="entry name" value="WHD_Rv2258c"/>
    <property type="match status" value="1"/>
</dbReference>
<accession>A0A2G8JLR0</accession>
<proteinExistence type="predicted"/>
<dbReference type="OrthoDB" id="506498at2759"/>
<comment type="caution">
    <text evidence="3">The sequence shown here is derived from an EMBL/GenBank/DDBJ whole genome shotgun (WGS) entry which is preliminary data.</text>
</comment>
<evidence type="ECO:0000313" key="3">
    <source>
        <dbReference type="EMBL" id="PIK36711.1"/>
    </source>
</evidence>
<organism evidence="3 4">
    <name type="scientific">Stichopus japonicus</name>
    <name type="common">Sea cucumber</name>
    <dbReference type="NCBI Taxonomy" id="307972"/>
    <lineage>
        <taxon>Eukaryota</taxon>
        <taxon>Metazoa</taxon>
        <taxon>Echinodermata</taxon>
        <taxon>Eleutherozoa</taxon>
        <taxon>Echinozoa</taxon>
        <taxon>Holothuroidea</taxon>
        <taxon>Aspidochirotacea</taxon>
        <taxon>Aspidochirotida</taxon>
        <taxon>Stichopodidae</taxon>
        <taxon>Apostichopus</taxon>
    </lineage>
</organism>
<dbReference type="CDD" id="cd02440">
    <property type="entry name" value="AdoMet_MTases"/>
    <property type="match status" value="1"/>
</dbReference>
<evidence type="ECO:0000313" key="4">
    <source>
        <dbReference type="Proteomes" id="UP000230750"/>
    </source>
</evidence>
<keyword evidence="4" id="KW-1185">Reference proteome</keyword>
<feature type="domain" description="Methyltransferase" evidence="1">
    <location>
        <begin position="227"/>
        <end position="357"/>
    </location>
</feature>
<name>A0A2G8JLR0_STIJA</name>
<dbReference type="STRING" id="307972.A0A2G8JLR0"/>
<protein>
    <submittedName>
        <fullName evidence="3">Uncharacterized protein</fullName>
    </submittedName>
</protein>
<dbReference type="InterPro" id="IPR053173">
    <property type="entry name" value="SAM-binding_MTase"/>
</dbReference>
<feature type="domain" description="S-adenosylmethionine-dependent methyltransferase Rv2258c-like winged HTH" evidence="2">
    <location>
        <begin position="77"/>
        <end position="149"/>
    </location>
</feature>
<dbReference type="InterPro" id="IPR048711">
    <property type="entry name" value="WHD_Rv2258c"/>
</dbReference>
<dbReference type="EMBL" id="MRZV01001632">
    <property type="protein sequence ID" value="PIK36711.1"/>
    <property type="molecule type" value="Genomic_DNA"/>
</dbReference>
<evidence type="ECO:0000259" key="2">
    <source>
        <dbReference type="Pfam" id="PF21320"/>
    </source>
</evidence>
<dbReference type="Proteomes" id="UP000230750">
    <property type="component" value="Unassembled WGS sequence"/>
</dbReference>
<gene>
    <name evidence="3" type="ORF">BSL78_26461</name>
</gene>
<dbReference type="PANTHER" id="PTHR45128">
    <property type="entry name" value="METHYLTRANSFERASE TYPE 11"/>
    <property type="match status" value="1"/>
</dbReference>
<dbReference type="AlphaFoldDB" id="A0A2G8JLR0"/>